<dbReference type="OrthoDB" id="6397263at2"/>
<proteinExistence type="predicted"/>
<gene>
    <name evidence="2" type="ORF">CK498_00805</name>
</gene>
<keyword evidence="3" id="KW-1185">Reference proteome</keyword>
<keyword evidence="1" id="KW-0732">Signal</keyword>
<reference evidence="2 3" key="1">
    <citation type="submission" date="2017-08" db="EMBL/GenBank/DDBJ databases">
        <title>Halomonas alkalisoli sp. nov., isolated from saline alkaline soil.</title>
        <authorList>
            <person name="Wang D."/>
            <person name="Zhang G."/>
        </authorList>
    </citation>
    <scope>NUCLEOTIDE SEQUENCE [LARGE SCALE GENOMIC DNA]</scope>
    <source>
        <strain evidence="2 3">WRN001</strain>
    </source>
</reference>
<comment type="caution">
    <text evidence="2">The sequence shown here is derived from an EMBL/GenBank/DDBJ whole genome shotgun (WGS) entry which is preliminary data.</text>
</comment>
<protein>
    <recommendedName>
        <fullName evidence="4">Tetratricopeptide repeat-containing protein</fullName>
    </recommendedName>
</protein>
<dbReference type="Gene3D" id="1.25.40.10">
    <property type="entry name" value="Tetratricopeptide repeat domain"/>
    <property type="match status" value="1"/>
</dbReference>
<evidence type="ECO:0000313" key="2">
    <source>
        <dbReference type="EMBL" id="PAU78950.1"/>
    </source>
</evidence>
<dbReference type="InterPro" id="IPR011990">
    <property type="entry name" value="TPR-like_helical_dom_sf"/>
</dbReference>
<dbReference type="RefSeq" id="WP_095618965.1">
    <property type="nucleotide sequence ID" value="NZ_NSKB01000001.1"/>
</dbReference>
<name>A0A2A2F2E9_9GAMM</name>
<feature type="chain" id="PRO_5013149709" description="Tetratricopeptide repeat-containing protein" evidence="1">
    <location>
        <begin position="30"/>
        <end position="470"/>
    </location>
</feature>
<evidence type="ECO:0000313" key="3">
    <source>
        <dbReference type="Proteomes" id="UP000217771"/>
    </source>
</evidence>
<accession>A0A2A2F2E9</accession>
<feature type="signal peptide" evidence="1">
    <location>
        <begin position="1"/>
        <end position="29"/>
    </location>
</feature>
<dbReference type="EMBL" id="NSKB01000001">
    <property type="protein sequence ID" value="PAU78950.1"/>
    <property type="molecule type" value="Genomic_DNA"/>
</dbReference>
<evidence type="ECO:0008006" key="4">
    <source>
        <dbReference type="Google" id="ProtNLM"/>
    </source>
</evidence>
<dbReference type="Proteomes" id="UP000217771">
    <property type="component" value="Unassembled WGS sequence"/>
</dbReference>
<sequence length="470" mass="53489">MRRIFTFSPARLASRVGVLFVLLCSSAWAYHADLDAARQTLEQGEHQAAYQQLQALELEYGGEPEFDYWLGVAALRAGAPSHALIALERVILRQPRHAGARMERVAALLQLDQRAAAEREIERLQALSPPPDAEAAIGRFQAAIEQRQHAENSPQHQGRFGIDIGHDSNPQRFPGEVAIDPLQPNRRDAIETLLAHPDIEIDESSIPQPQIFARDSSTYQRLQGSYQGTFPVDGQSRWLLNAVGQAQRYSREAAQDYDLTLAQAELGYQRDLAQQRVFTLRGAALQGWSGRSQDRLLTRWGSRAELSQPIGLDSELTWQLGVQHNRYSDARNDHDTGLLGIQLTSHHSAWRTRLVAQVEQEWANDDREGGDVTQLRLGGGVDYPIGERQLLRADLNHRLRSYQDDGFARFNDFSATQRRDRIWQARLTWLYQFSRDWLVEASADVERRRSSVDFFDTSRRQTQVGIRYLF</sequence>
<dbReference type="SUPFAM" id="SSF48452">
    <property type="entry name" value="TPR-like"/>
    <property type="match status" value="1"/>
</dbReference>
<organism evidence="2 3">
    <name type="scientific">Halomonas salipaludis</name>
    <dbReference type="NCBI Taxonomy" id="2032625"/>
    <lineage>
        <taxon>Bacteria</taxon>
        <taxon>Pseudomonadati</taxon>
        <taxon>Pseudomonadota</taxon>
        <taxon>Gammaproteobacteria</taxon>
        <taxon>Oceanospirillales</taxon>
        <taxon>Halomonadaceae</taxon>
        <taxon>Halomonas</taxon>
    </lineage>
</organism>
<dbReference type="AlphaFoldDB" id="A0A2A2F2E9"/>
<evidence type="ECO:0000256" key="1">
    <source>
        <dbReference type="SAM" id="SignalP"/>
    </source>
</evidence>